<dbReference type="InterPro" id="IPR026349">
    <property type="entry name" value="CHP04255"/>
</dbReference>
<protein>
    <submittedName>
        <fullName evidence="1">TIGR04255 family protein</fullName>
    </submittedName>
</protein>
<dbReference type="NCBIfam" id="TIGR04255">
    <property type="entry name" value="sporadTIGR04255"/>
    <property type="match status" value="1"/>
</dbReference>
<dbReference type="AlphaFoldDB" id="A0A9X1VGU0"/>
<accession>A0A9X1VGU0</accession>
<dbReference type="EMBL" id="JALBGC010000003">
    <property type="protein sequence ID" value="MCI1187893.1"/>
    <property type="molecule type" value="Genomic_DNA"/>
</dbReference>
<dbReference type="Proteomes" id="UP001139193">
    <property type="component" value="Unassembled WGS sequence"/>
</dbReference>
<evidence type="ECO:0000313" key="1">
    <source>
        <dbReference type="EMBL" id="MCI1187893.1"/>
    </source>
</evidence>
<sequence>MIQQFLRLPHEKHAIKEASISLFFGSPFVHADAFRVVLLEQFPDEFNRVELMQGMEVHIEGQLQEIGSMAASTKKHGLPGVYAAFIENGTQTRVLQIRNDPERVGLSYHNLRYERWADFIDSFQRIAERLAPLLNNMIVLAAGLHYQDVMEWTHPSMPFPLAQLYQQNTAYLPSHFFDGSSSELLLTVPSRATELPFYDRLHITSLTENKPVATISHNVIHQFVNPTDLANLLAQPNQLKSVLQQAHEHNKSVLSGILQPEIQQLIGLTA</sequence>
<evidence type="ECO:0000313" key="2">
    <source>
        <dbReference type="Proteomes" id="UP001139193"/>
    </source>
</evidence>
<reference evidence="1" key="1">
    <citation type="submission" date="2022-03" db="EMBL/GenBank/DDBJ databases">
        <title>Bacterial whole genome sequence for Hymenobacter sp. DH14.</title>
        <authorList>
            <person name="Le V."/>
        </authorList>
    </citation>
    <scope>NUCLEOTIDE SEQUENCE</scope>
    <source>
        <strain evidence="1">DH14</strain>
    </source>
</reference>
<dbReference type="RefSeq" id="WP_241936166.1">
    <property type="nucleotide sequence ID" value="NZ_JALBGC010000003.1"/>
</dbReference>
<comment type="caution">
    <text evidence="1">The sequence shown here is derived from an EMBL/GenBank/DDBJ whole genome shotgun (WGS) entry which is preliminary data.</text>
</comment>
<keyword evidence="2" id="KW-1185">Reference proteome</keyword>
<proteinExistence type="predicted"/>
<organism evidence="1 2">
    <name type="scientific">Hymenobacter cyanobacteriorum</name>
    <dbReference type="NCBI Taxonomy" id="2926463"/>
    <lineage>
        <taxon>Bacteria</taxon>
        <taxon>Pseudomonadati</taxon>
        <taxon>Bacteroidota</taxon>
        <taxon>Cytophagia</taxon>
        <taxon>Cytophagales</taxon>
        <taxon>Hymenobacteraceae</taxon>
        <taxon>Hymenobacter</taxon>
    </lineage>
</organism>
<name>A0A9X1VGU0_9BACT</name>
<gene>
    <name evidence="1" type="ORF">MON38_10715</name>
</gene>